<name>A0ABV8P288_9BURK</name>
<keyword evidence="2" id="KW-0812">Transmembrane</keyword>
<evidence type="ECO:0008006" key="5">
    <source>
        <dbReference type="Google" id="ProtNLM"/>
    </source>
</evidence>
<organism evidence="3 4">
    <name type="scientific">Candidimonas humi</name>
    <dbReference type="NCBI Taxonomy" id="683355"/>
    <lineage>
        <taxon>Bacteria</taxon>
        <taxon>Pseudomonadati</taxon>
        <taxon>Pseudomonadota</taxon>
        <taxon>Betaproteobacteria</taxon>
        <taxon>Burkholderiales</taxon>
        <taxon>Alcaligenaceae</taxon>
        <taxon>Candidimonas</taxon>
    </lineage>
</organism>
<evidence type="ECO:0000313" key="4">
    <source>
        <dbReference type="Proteomes" id="UP001595848"/>
    </source>
</evidence>
<dbReference type="RefSeq" id="WP_246600827.1">
    <property type="nucleotide sequence ID" value="NZ_JAHTBN010000011.1"/>
</dbReference>
<proteinExistence type="predicted"/>
<dbReference type="Proteomes" id="UP001595848">
    <property type="component" value="Unassembled WGS sequence"/>
</dbReference>
<evidence type="ECO:0000313" key="3">
    <source>
        <dbReference type="EMBL" id="MFC4202701.1"/>
    </source>
</evidence>
<comment type="caution">
    <text evidence="3">The sequence shown here is derived from an EMBL/GenBank/DDBJ whole genome shotgun (WGS) entry which is preliminary data.</text>
</comment>
<feature type="transmembrane region" description="Helical" evidence="2">
    <location>
        <begin position="49"/>
        <end position="68"/>
    </location>
</feature>
<evidence type="ECO:0000256" key="1">
    <source>
        <dbReference type="SAM" id="MobiDB-lite"/>
    </source>
</evidence>
<reference evidence="4" key="1">
    <citation type="journal article" date="2019" name="Int. J. Syst. Evol. Microbiol.">
        <title>The Global Catalogue of Microorganisms (GCM) 10K type strain sequencing project: providing services to taxonomists for standard genome sequencing and annotation.</title>
        <authorList>
            <consortium name="The Broad Institute Genomics Platform"/>
            <consortium name="The Broad Institute Genome Sequencing Center for Infectious Disease"/>
            <person name="Wu L."/>
            <person name="Ma J."/>
        </authorList>
    </citation>
    <scope>NUCLEOTIDE SEQUENCE [LARGE SCALE GENOMIC DNA]</scope>
    <source>
        <strain evidence="4">LMG 24813</strain>
    </source>
</reference>
<keyword evidence="2" id="KW-1133">Transmembrane helix</keyword>
<feature type="region of interest" description="Disordered" evidence="1">
    <location>
        <begin position="1"/>
        <end position="24"/>
    </location>
</feature>
<gene>
    <name evidence="3" type="ORF">ACFOY1_17250</name>
</gene>
<sequence length="173" mass="19154">MISSAPDGNPAPASGEPGLGAGGPDAEERAALLRDIGPLPLRGTAWPTLIKVMAWAVLIIVGMQITHFATGPHRHDVSPIAAAVVIVCFLALLIVARFMLVSETRITQDGIEQSWIRRRRIAWDDILFVRFIPMLTSKRLICFSRHGRPVVFQAGTRELQAAFHRIAQVYRRR</sequence>
<accession>A0ABV8P288</accession>
<keyword evidence="4" id="KW-1185">Reference proteome</keyword>
<protein>
    <recommendedName>
        <fullName evidence="5">PH domain-containing protein</fullName>
    </recommendedName>
</protein>
<dbReference type="EMBL" id="JBHSBV010000006">
    <property type="protein sequence ID" value="MFC4202701.1"/>
    <property type="molecule type" value="Genomic_DNA"/>
</dbReference>
<keyword evidence="2" id="KW-0472">Membrane</keyword>
<evidence type="ECO:0000256" key="2">
    <source>
        <dbReference type="SAM" id="Phobius"/>
    </source>
</evidence>
<feature type="transmembrane region" description="Helical" evidence="2">
    <location>
        <begin position="80"/>
        <end position="100"/>
    </location>
</feature>